<dbReference type="InterPro" id="IPR018490">
    <property type="entry name" value="cNMP-bd_dom_sf"/>
</dbReference>
<evidence type="ECO:0000256" key="1">
    <source>
        <dbReference type="ARBA" id="ARBA00023015"/>
    </source>
</evidence>
<reference evidence="20 21" key="1">
    <citation type="submission" date="2018-08" db="EMBL/GenBank/DDBJ databases">
        <title>A genome reference for cultivated species of the human gut microbiota.</title>
        <authorList>
            <person name="Zou Y."/>
            <person name="Xue W."/>
            <person name="Luo G."/>
        </authorList>
    </citation>
    <scope>NUCLEOTIDE SEQUENCE [LARGE SCALE GENOMIC DNA]</scope>
    <source>
        <strain evidence="14 20">AF19-16AC</strain>
        <strain evidence="13 26">AF27-4BH</strain>
        <strain evidence="19 24">AF33-12</strain>
        <strain evidence="18 22">AM12-54</strain>
        <strain evidence="17 21">AM21-18</strain>
        <strain evidence="16 25">AM22-7AC</strain>
        <strain evidence="15 23">AM32-6</strain>
    </source>
</reference>
<reference evidence="9" key="5">
    <citation type="submission" date="2022-12" db="EMBL/GenBank/DDBJ databases">
        <title>Genome of R. gnavus strain RSHDN_120.</title>
        <authorList>
            <person name="Abdugheni R."/>
        </authorList>
    </citation>
    <scope>NUCLEOTIDE SEQUENCE</scope>
    <source>
        <strain evidence="9">RSHDN_120</strain>
    </source>
</reference>
<evidence type="ECO:0000256" key="3">
    <source>
        <dbReference type="ARBA" id="ARBA00023163"/>
    </source>
</evidence>
<evidence type="ECO:0000259" key="4">
    <source>
        <dbReference type="PROSITE" id="PS51063"/>
    </source>
</evidence>
<dbReference type="EMBL" id="JAAIRY010000007">
    <property type="protein sequence ID" value="NSI64901.1"/>
    <property type="molecule type" value="Genomic_DNA"/>
</dbReference>
<dbReference type="EMBL" id="JAJBNC010000002">
    <property type="protein sequence ID" value="MCB5492347.1"/>
    <property type="molecule type" value="Genomic_DNA"/>
</dbReference>
<dbReference type="Proteomes" id="UP000283981">
    <property type="component" value="Unassembled WGS sequence"/>
</dbReference>
<dbReference type="PROSITE" id="PS51063">
    <property type="entry name" value="HTH_CRP_2"/>
    <property type="match status" value="1"/>
</dbReference>
<evidence type="ECO:0000313" key="17">
    <source>
        <dbReference type="EMBL" id="RHG85342.1"/>
    </source>
</evidence>
<evidence type="ECO:0000313" key="16">
    <source>
        <dbReference type="EMBL" id="RHG22463.1"/>
    </source>
</evidence>
<dbReference type="AlphaFoldDB" id="A0A2N5P2K1"/>
<evidence type="ECO:0000313" key="27">
    <source>
        <dbReference type="Proteomes" id="UP001296580"/>
    </source>
</evidence>
<reference evidence="11" key="2">
    <citation type="journal article" date="2020" name="Cell Host Microbe">
        <title>Functional and Genomic Variation between Human-Derived Isolates of Lachnospiraceae Reveals Inter- and Intra-Species Diversity.</title>
        <authorList>
            <person name="Sorbara M.T."/>
            <person name="Littmann E.R."/>
            <person name="Fontana E."/>
            <person name="Moody T.U."/>
            <person name="Kohout C.E."/>
            <person name="Gjonbalaj M."/>
            <person name="Eaton V."/>
            <person name="Seok R."/>
            <person name="Leiner I.M."/>
            <person name="Pamer E.G."/>
        </authorList>
    </citation>
    <scope>NUCLEOTIDE SEQUENCE</scope>
    <source>
        <strain evidence="12">MSK.11.9</strain>
        <strain evidence="11">MSK.15.32</strain>
        <strain evidence="10">MSK.22.53</strain>
    </source>
</reference>
<sequence length="253" mass="29592">MGTDRLYQVLPIMRELKKERREEVEQFFQDAPDWLLDSFRVVELDKNVVFIRENQPVDTVHIIVRGMFKITDYRVYGIAYDFMQFDGINAMGGMELIMDLDTYQATLQTITPCTSIRIPADVYARWLRTDIRALKQEAKIMGHYLYEQGVTSRTYMFVPGTDRVAVLFEHRYKKYAKNGKLTFTNTRQELAEYSGLSVKTVNRAVKKFEEQGLISRSGKTFYIDEGQYEQLHALVSKLIEPLIERGRNDEPDL</sequence>
<evidence type="ECO:0000313" key="19">
    <source>
        <dbReference type="EMBL" id="RHM80310.1"/>
    </source>
</evidence>
<evidence type="ECO:0000313" key="26">
    <source>
        <dbReference type="Proteomes" id="UP000286137"/>
    </source>
</evidence>
<evidence type="ECO:0000313" key="20">
    <source>
        <dbReference type="Proteomes" id="UP000283834"/>
    </source>
</evidence>
<dbReference type="EMBL" id="QRTJ01000007">
    <property type="protein sequence ID" value="RGQ69807.1"/>
    <property type="molecule type" value="Genomic_DNA"/>
</dbReference>
<dbReference type="EMBL" id="QRIA01000001">
    <property type="protein sequence ID" value="RHG22463.1"/>
    <property type="molecule type" value="Genomic_DNA"/>
</dbReference>
<protein>
    <submittedName>
        <fullName evidence="11">Crp/Fnr family transcriptional regulator</fullName>
    </submittedName>
</protein>
<evidence type="ECO:0000313" key="14">
    <source>
        <dbReference type="EMBL" id="RGT39613.1"/>
    </source>
</evidence>
<evidence type="ECO:0000313" key="18">
    <source>
        <dbReference type="EMBL" id="RHJ08032.1"/>
    </source>
</evidence>
<dbReference type="InterPro" id="IPR036390">
    <property type="entry name" value="WH_DNA-bd_sf"/>
</dbReference>
<dbReference type="Gene3D" id="2.60.120.10">
    <property type="entry name" value="Jelly Rolls"/>
    <property type="match status" value="1"/>
</dbReference>
<dbReference type="Proteomes" id="UP001296580">
    <property type="component" value="Unassembled WGS sequence"/>
</dbReference>
<dbReference type="EMBL" id="QRIS01000009">
    <property type="protein sequence ID" value="RHG85342.1"/>
    <property type="molecule type" value="Genomic_DNA"/>
</dbReference>
<evidence type="ECO:0000313" key="12">
    <source>
        <dbReference type="EMBL" id="NSI64901.1"/>
    </source>
</evidence>
<dbReference type="Proteomes" id="UP001149331">
    <property type="component" value="Unassembled WGS sequence"/>
</dbReference>
<dbReference type="Gene3D" id="1.10.10.10">
    <property type="entry name" value="Winged helix-like DNA-binding domain superfamily/Winged helix DNA-binding domain"/>
    <property type="match status" value="1"/>
</dbReference>
<evidence type="ECO:0000313" key="25">
    <source>
        <dbReference type="Proteomes" id="UP000285697"/>
    </source>
</evidence>
<dbReference type="Proteomes" id="UP001296581">
    <property type="component" value="Unassembled WGS sequence"/>
</dbReference>
<reference evidence="7" key="6">
    <citation type="submission" date="2023-01" db="EMBL/GenBank/DDBJ databases">
        <title>Human gut microbiome strain richness.</title>
        <authorList>
            <person name="Chen-Liaw A."/>
        </authorList>
    </citation>
    <scope>NUCLEOTIDE SEQUENCE</scope>
    <source>
        <strain evidence="8">1001217st1_A9_1001217B_191108</strain>
        <strain evidence="7">RTP21484st1_H11_RTP21484_190118</strain>
    </source>
</reference>
<dbReference type="EMBL" id="JAQMLR010000007">
    <property type="protein sequence ID" value="MDB8738911.1"/>
    <property type="molecule type" value="Genomic_DNA"/>
</dbReference>
<dbReference type="Proteomes" id="UP000286137">
    <property type="component" value="Unassembled WGS sequence"/>
</dbReference>
<evidence type="ECO:0000313" key="13">
    <source>
        <dbReference type="EMBL" id="RGQ69807.1"/>
    </source>
</evidence>
<dbReference type="STRING" id="33038.GCA_900067245_02737"/>
<dbReference type="EMBL" id="QRWQ01000005">
    <property type="protein sequence ID" value="RGT39613.1"/>
    <property type="molecule type" value="Genomic_DNA"/>
</dbReference>
<dbReference type="InterPro" id="IPR012318">
    <property type="entry name" value="HTH_CRP"/>
</dbReference>
<dbReference type="SUPFAM" id="SSF46785">
    <property type="entry name" value="Winged helix' DNA-binding domain"/>
    <property type="match status" value="1"/>
</dbReference>
<dbReference type="EMBL" id="QRLN01000026">
    <property type="protein sequence ID" value="RHJ08032.1"/>
    <property type="molecule type" value="Genomic_DNA"/>
</dbReference>
<dbReference type="EMBL" id="JAAIRV010000035">
    <property type="protein sequence ID" value="NSI59545.1"/>
    <property type="molecule type" value="Genomic_DNA"/>
</dbReference>
<dbReference type="GeneID" id="57433482"/>
<name>A0A2N5P2K1_MEDGN</name>
<evidence type="ECO:0000313" key="23">
    <source>
        <dbReference type="Proteomes" id="UP000284472"/>
    </source>
</evidence>
<dbReference type="InterPro" id="IPR036388">
    <property type="entry name" value="WH-like_DNA-bd_sf"/>
</dbReference>
<comment type="caution">
    <text evidence="11">The sequence shown here is derived from an EMBL/GenBank/DDBJ whole genome shotgun (WGS) entry which is preliminary data.</text>
</comment>
<keyword evidence="2" id="KW-0238">DNA-binding</keyword>
<feature type="domain" description="HTH crp-type" evidence="4">
    <location>
        <begin position="158"/>
        <end position="227"/>
    </location>
</feature>
<dbReference type="Proteomes" id="UP001296643">
    <property type="component" value="Unassembled WGS sequence"/>
</dbReference>
<dbReference type="PRINTS" id="PR00034">
    <property type="entry name" value="HTHCRP"/>
</dbReference>
<evidence type="ECO:0000313" key="15">
    <source>
        <dbReference type="EMBL" id="RHD09306.1"/>
    </source>
</evidence>
<evidence type="ECO:0000313" key="22">
    <source>
        <dbReference type="Proteomes" id="UP000283992"/>
    </source>
</evidence>
<evidence type="ECO:0000313" key="7">
    <source>
        <dbReference type="EMBL" id="MDB8687409.1"/>
    </source>
</evidence>
<keyword evidence="1" id="KW-0805">Transcription regulation</keyword>
<evidence type="ECO:0000313" key="5">
    <source>
        <dbReference type="EMBL" id="MCB5492347.1"/>
    </source>
</evidence>
<reference evidence="11" key="3">
    <citation type="submission" date="2020-02" db="EMBL/GenBank/DDBJ databases">
        <authorList>
            <person name="Littmann E."/>
            <person name="Sorbara M."/>
        </authorList>
    </citation>
    <scope>NUCLEOTIDE SEQUENCE</scope>
    <source>
        <strain evidence="12">MSK.11.9</strain>
        <strain evidence="11">MSK.15.32</strain>
        <strain evidence="10">MSK.22.53</strain>
    </source>
</reference>
<dbReference type="Proteomes" id="UP000285697">
    <property type="component" value="Unassembled WGS sequence"/>
</dbReference>
<dbReference type="EMBL" id="JAJBOM010000002">
    <property type="protein sequence ID" value="MCB5618134.1"/>
    <property type="molecule type" value="Genomic_DNA"/>
</dbReference>
<accession>A0A2N5P2K1</accession>
<keyword evidence="3" id="KW-0804">Transcription</keyword>
<dbReference type="InterPro" id="IPR014710">
    <property type="entry name" value="RmlC-like_jellyroll"/>
</dbReference>
<dbReference type="RefSeq" id="WP_004843477.1">
    <property type="nucleotide sequence ID" value="NZ_AP031447.1"/>
</dbReference>
<dbReference type="EMBL" id="JAAIRM010000004">
    <property type="protein sequence ID" value="NSI18527.1"/>
    <property type="molecule type" value="Genomic_DNA"/>
</dbReference>
<dbReference type="Pfam" id="PF13545">
    <property type="entry name" value="HTH_Crp_2"/>
    <property type="match status" value="1"/>
</dbReference>
<dbReference type="GO" id="GO:0006355">
    <property type="term" value="P:regulation of DNA-templated transcription"/>
    <property type="evidence" value="ECO:0007669"/>
    <property type="project" value="InterPro"/>
</dbReference>
<dbReference type="EMBL" id="QRQE01000006">
    <property type="protein sequence ID" value="RHM80310.1"/>
    <property type="molecule type" value="Genomic_DNA"/>
</dbReference>
<dbReference type="SUPFAM" id="SSF51206">
    <property type="entry name" value="cAMP-binding domain-like"/>
    <property type="match status" value="1"/>
</dbReference>
<dbReference type="EMBL" id="JAQMLA010000036">
    <property type="protein sequence ID" value="MDB8687409.1"/>
    <property type="molecule type" value="Genomic_DNA"/>
</dbReference>
<evidence type="ECO:0000313" key="9">
    <source>
        <dbReference type="EMBL" id="MDE1202997.1"/>
    </source>
</evidence>
<dbReference type="Proteomes" id="UP000284472">
    <property type="component" value="Unassembled WGS sequence"/>
</dbReference>
<evidence type="ECO:0000313" key="10">
    <source>
        <dbReference type="EMBL" id="NSI18527.1"/>
    </source>
</evidence>
<dbReference type="Proteomes" id="UP000285610">
    <property type="component" value="Unassembled WGS sequence"/>
</dbReference>
<evidence type="ECO:0000313" key="21">
    <source>
        <dbReference type="Proteomes" id="UP000283981"/>
    </source>
</evidence>
<dbReference type="Proteomes" id="UP000283834">
    <property type="component" value="Unassembled WGS sequence"/>
</dbReference>
<dbReference type="SMART" id="SM00419">
    <property type="entry name" value="HTH_CRP"/>
    <property type="match status" value="1"/>
</dbReference>
<organism evidence="11 27">
    <name type="scientific">Mediterraneibacter gnavus</name>
    <name type="common">Ruminococcus gnavus</name>
    <dbReference type="NCBI Taxonomy" id="33038"/>
    <lineage>
        <taxon>Bacteria</taxon>
        <taxon>Bacillati</taxon>
        <taxon>Bacillota</taxon>
        <taxon>Clostridia</taxon>
        <taxon>Lachnospirales</taxon>
        <taxon>Lachnospiraceae</taxon>
        <taxon>Mediterraneibacter</taxon>
    </lineage>
</organism>
<evidence type="ECO:0000313" key="11">
    <source>
        <dbReference type="EMBL" id="NSI59545.1"/>
    </source>
</evidence>
<dbReference type="Proteomes" id="UP001297422">
    <property type="component" value="Unassembled WGS sequence"/>
</dbReference>
<dbReference type="Proteomes" id="UP001211731">
    <property type="component" value="Unassembled WGS sequence"/>
</dbReference>
<evidence type="ECO:0000313" key="8">
    <source>
        <dbReference type="EMBL" id="MDB8738911.1"/>
    </source>
</evidence>
<dbReference type="Proteomes" id="UP001297370">
    <property type="component" value="Unassembled WGS sequence"/>
</dbReference>
<reference evidence="5" key="4">
    <citation type="submission" date="2021-10" db="EMBL/GenBank/DDBJ databases">
        <title>Collection of gut derived symbiotic bacterial strains cultured from healthy donors.</title>
        <authorList>
            <person name="Lin H."/>
            <person name="Littmann E."/>
            <person name="Claire K."/>
            <person name="Pamer E."/>
        </authorList>
    </citation>
    <scope>NUCLEOTIDE SEQUENCE</scope>
    <source>
        <strain evidence="6">MSK.23.18</strain>
        <strain evidence="5">MSK.23.4</strain>
    </source>
</reference>
<dbReference type="GO" id="GO:0003677">
    <property type="term" value="F:DNA binding"/>
    <property type="evidence" value="ECO:0007669"/>
    <property type="project" value="UniProtKB-KW"/>
</dbReference>
<dbReference type="Proteomes" id="UP001212160">
    <property type="component" value="Unassembled WGS sequence"/>
</dbReference>
<dbReference type="CDD" id="cd00092">
    <property type="entry name" value="HTH_CRP"/>
    <property type="match status" value="1"/>
</dbReference>
<evidence type="ECO:0000313" key="24">
    <source>
        <dbReference type="Proteomes" id="UP000285610"/>
    </source>
</evidence>
<gene>
    <name evidence="18" type="ORF">DW142_14200</name>
    <name evidence="17" type="ORF">DW243_07080</name>
    <name evidence="16" type="ORF">DW270_00865</name>
    <name evidence="15" type="ORF">DW812_00705</name>
    <name evidence="14" type="ORF">DWX36_07030</name>
    <name evidence="13" type="ORF">DWY88_05495</name>
    <name evidence="19" type="ORF">DWZ50_03595</name>
    <name evidence="10" type="ORF">G4958_03950</name>
    <name evidence="12" type="ORF">G4981_06390</name>
    <name evidence="11" type="ORF">G4993_14275</name>
    <name evidence="6" type="ORF">LIQ08_02995</name>
    <name evidence="5" type="ORF">LIQ10_01135</name>
    <name evidence="9" type="ORF">O4N78_05310</name>
    <name evidence="8" type="ORF">PNU63_09010</name>
    <name evidence="7" type="ORF">PNW85_12130</name>
</gene>
<dbReference type="EMBL" id="JAPZEG010000005">
    <property type="protein sequence ID" value="MDE1202997.1"/>
    <property type="molecule type" value="Genomic_DNA"/>
</dbReference>
<evidence type="ECO:0000313" key="6">
    <source>
        <dbReference type="EMBL" id="MCB5618134.1"/>
    </source>
</evidence>
<dbReference type="CDD" id="cd00038">
    <property type="entry name" value="CAP_ED"/>
    <property type="match status" value="1"/>
</dbReference>
<dbReference type="InterPro" id="IPR000595">
    <property type="entry name" value="cNMP-bd_dom"/>
</dbReference>
<evidence type="ECO:0000256" key="2">
    <source>
        <dbReference type="ARBA" id="ARBA00023125"/>
    </source>
</evidence>
<dbReference type="Proteomes" id="UP000283992">
    <property type="component" value="Unassembled WGS sequence"/>
</dbReference>
<proteinExistence type="predicted"/>
<dbReference type="EMBL" id="QSIR01000001">
    <property type="protein sequence ID" value="RHD09306.1"/>
    <property type="molecule type" value="Genomic_DNA"/>
</dbReference>